<dbReference type="InterPro" id="IPR036864">
    <property type="entry name" value="Zn2-C6_fun-type_DNA-bd_sf"/>
</dbReference>
<gene>
    <name evidence="3" type="ORF">LshimejAT787_0401370</name>
</gene>
<dbReference type="InterPro" id="IPR001138">
    <property type="entry name" value="Zn2Cys6_DnaBD"/>
</dbReference>
<dbReference type="GO" id="GO:0008270">
    <property type="term" value="F:zinc ion binding"/>
    <property type="evidence" value="ECO:0007669"/>
    <property type="project" value="InterPro"/>
</dbReference>
<comment type="caution">
    <text evidence="3">The sequence shown here is derived from an EMBL/GenBank/DDBJ whole genome shotgun (WGS) entry which is preliminary data.</text>
</comment>
<feature type="region of interest" description="Disordered" evidence="1">
    <location>
        <begin position="194"/>
        <end position="240"/>
    </location>
</feature>
<keyword evidence="3" id="KW-0238">DNA-binding</keyword>
<dbReference type="GO" id="GO:0000981">
    <property type="term" value="F:DNA-binding transcription factor activity, RNA polymerase II-specific"/>
    <property type="evidence" value="ECO:0007669"/>
    <property type="project" value="InterPro"/>
</dbReference>
<dbReference type="OrthoDB" id="3063721at2759"/>
<feature type="compositionally biased region" description="Low complexity" evidence="1">
    <location>
        <begin position="213"/>
        <end position="226"/>
    </location>
</feature>
<dbReference type="SUPFAM" id="SSF57701">
    <property type="entry name" value="Zn2/Cys6 DNA-binding domain"/>
    <property type="match status" value="1"/>
</dbReference>
<feature type="compositionally biased region" description="Polar residues" evidence="1">
    <location>
        <begin position="1"/>
        <end position="26"/>
    </location>
</feature>
<dbReference type="AlphaFoldDB" id="A0A9P3PJW1"/>
<dbReference type="PROSITE" id="PS00463">
    <property type="entry name" value="ZN2_CY6_FUNGAL_1"/>
    <property type="match status" value="1"/>
</dbReference>
<feature type="region of interest" description="Disordered" evidence="1">
    <location>
        <begin position="1"/>
        <end position="33"/>
    </location>
</feature>
<organism evidence="3 4">
    <name type="scientific">Lyophyllum shimeji</name>
    <name type="common">Hon-shimeji</name>
    <name type="synonym">Tricholoma shimeji</name>
    <dbReference type="NCBI Taxonomy" id="47721"/>
    <lineage>
        <taxon>Eukaryota</taxon>
        <taxon>Fungi</taxon>
        <taxon>Dikarya</taxon>
        <taxon>Basidiomycota</taxon>
        <taxon>Agaricomycotina</taxon>
        <taxon>Agaricomycetes</taxon>
        <taxon>Agaricomycetidae</taxon>
        <taxon>Agaricales</taxon>
        <taxon>Tricholomatineae</taxon>
        <taxon>Lyophyllaceae</taxon>
        <taxon>Lyophyllum</taxon>
    </lineage>
</organism>
<evidence type="ECO:0000313" key="3">
    <source>
        <dbReference type="EMBL" id="GLB37086.1"/>
    </source>
</evidence>
<evidence type="ECO:0000256" key="1">
    <source>
        <dbReference type="SAM" id="MobiDB-lite"/>
    </source>
</evidence>
<name>A0A9P3PJW1_LYOSH</name>
<evidence type="ECO:0000259" key="2">
    <source>
        <dbReference type="PROSITE" id="PS50048"/>
    </source>
</evidence>
<sequence>MLPPASSSQNDAIQSRCQASSESTPLQHLEMPASQAASLQCHHEASMPEPEPLSAYARWKLEEEERFYATFPQARYAAHHCNTVSSAYLEGPGYSYDADGQDTIYAEPANINFAFSYQSSYPCYEVVSTPPTLHYSYDYLQHELAHASLPGPSQGHQHASCASSLSQHNLVNADAAYPQTSAPATEMIDTNMVVPSQRPKPSQPEPALMDYLAPSDAPTPSSSSDALNTHDTEKGPSQYQFPSLHDGIMKAESSQLSAPHGHHGSYHQFRRQNYYPTPKPLVRPGWPTVRTPSPRGIRLSPIPPSRRALPRKPPLACLFCRGRKIACGPSDSGSSDGSCNQCQRRSLKCEYPTESRRGMRKKVHSMPTIAPKARIGRRSRTTQLGA</sequence>
<accession>A0A9P3PJW1</accession>
<reference evidence="3" key="1">
    <citation type="submission" date="2022-07" db="EMBL/GenBank/DDBJ databases">
        <title>The genome of Lyophyllum shimeji provides insight into the initial evolution of ectomycorrhizal fungal genome.</title>
        <authorList>
            <person name="Kobayashi Y."/>
            <person name="Shibata T."/>
            <person name="Hirakawa H."/>
            <person name="Shigenobu S."/>
            <person name="Nishiyama T."/>
            <person name="Yamada A."/>
            <person name="Hasebe M."/>
            <person name="Kawaguchi M."/>
        </authorList>
    </citation>
    <scope>NUCLEOTIDE SEQUENCE</scope>
    <source>
        <strain evidence="3">AT787</strain>
    </source>
</reference>
<dbReference type="Gene3D" id="4.10.240.10">
    <property type="entry name" value="Zn(2)-C6 fungal-type DNA-binding domain"/>
    <property type="match status" value="1"/>
</dbReference>
<dbReference type="PROSITE" id="PS50048">
    <property type="entry name" value="ZN2_CY6_FUNGAL_2"/>
    <property type="match status" value="1"/>
</dbReference>
<feature type="region of interest" description="Disordered" evidence="1">
    <location>
        <begin position="353"/>
        <end position="386"/>
    </location>
</feature>
<dbReference type="GO" id="GO:0003677">
    <property type="term" value="F:DNA binding"/>
    <property type="evidence" value="ECO:0007669"/>
    <property type="project" value="UniProtKB-KW"/>
</dbReference>
<protein>
    <submittedName>
        <fullName evidence="3">GAL4-like Zn(II)2Cys6 (Or C6 zinc) binuclear cluster DNA-binding domain</fullName>
    </submittedName>
</protein>
<dbReference type="Pfam" id="PF00172">
    <property type="entry name" value="Zn_clus"/>
    <property type="match status" value="1"/>
</dbReference>
<dbReference type="EMBL" id="BRPK01000004">
    <property type="protein sequence ID" value="GLB37086.1"/>
    <property type="molecule type" value="Genomic_DNA"/>
</dbReference>
<dbReference type="Proteomes" id="UP001063166">
    <property type="component" value="Unassembled WGS sequence"/>
</dbReference>
<dbReference type="SMART" id="SM00066">
    <property type="entry name" value="GAL4"/>
    <property type="match status" value="1"/>
</dbReference>
<feature type="domain" description="Zn(2)-C6 fungal-type" evidence="2">
    <location>
        <begin position="316"/>
        <end position="351"/>
    </location>
</feature>
<proteinExistence type="predicted"/>
<dbReference type="CDD" id="cd00067">
    <property type="entry name" value="GAL4"/>
    <property type="match status" value="1"/>
</dbReference>
<keyword evidence="4" id="KW-1185">Reference proteome</keyword>
<evidence type="ECO:0000313" key="4">
    <source>
        <dbReference type="Proteomes" id="UP001063166"/>
    </source>
</evidence>
<feature type="region of interest" description="Disordered" evidence="1">
    <location>
        <begin position="276"/>
        <end position="307"/>
    </location>
</feature>